<comment type="caution">
    <text evidence="1">The sequence shown here is derived from an EMBL/GenBank/DDBJ whole genome shotgun (WGS) entry which is preliminary data.</text>
</comment>
<reference evidence="1" key="1">
    <citation type="submission" date="2023-10" db="EMBL/GenBank/DDBJ databases">
        <title>Genome assemblies of two species of porcelain crab, Petrolisthes cinctipes and Petrolisthes manimaculis (Anomura: Porcellanidae).</title>
        <authorList>
            <person name="Angst P."/>
        </authorList>
    </citation>
    <scope>NUCLEOTIDE SEQUENCE</scope>
    <source>
        <strain evidence="1">PB745_01</strain>
        <tissue evidence="1">Gill</tissue>
    </source>
</reference>
<dbReference type="Proteomes" id="UP001286313">
    <property type="component" value="Unassembled WGS sequence"/>
</dbReference>
<gene>
    <name evidence="1" type="ORF">Pcinc_032809</name>
</gene>
<evidence type="ECO:0000313" key="1">
    <source>
        <dbReference type="EMBL" id="KAK3861195.1"/>
    </source>
</evidence>
<proteinExistence type="predicted"/>
<evidence type="ECO:0000313" key="2">
    <source>
        <dbReference type="Proteomes" id="UP001286313"/>
    </source>
</evidence>
<name>A0AAE1ETB6_PETCI</name>
<sequence>MCDYVFTRNSDGNINSGTLAEELALSGMAQLFGEDGVGATVDRAHSWLLVGEDEASCGALVPQCDDVAYPGIKNRTALAIPQ</sequence>
<dbReference type="EMBL" id="JAWQEG010004536">
    <property type="protein sequence ID" value="KAK3861195.1"/>
    <property type="molecule type" value="Genomic_DNA"/>
</dbReference>
<organism evidence="1 2">
    <name type="scientific">Petrolisthes cinctipes</name>
    <name type="common">Flat porcelain crab</name>
    <dbReference type="NCBI Taxonomy" id="88211"/>
    <lineage>
        <taxon>Eukaryota</taxon>
        <taxon>Metazoa</taxon>
        <taxon>Ecdysozoa</taxon>
        <taxon>Arthropoda</taxon>
        <taxon>Crustacea</taxon>
        <taxon>Multicrustacea</taxon>
        <taxon>Malacostraca</taxon>
        <taxon>Eumalacostraca</taxon>
        <taxon>Eucarida</taxon>
        <taxon>Decapoda</taxon>
        <taxon>Pleocyemata</taxon>
        <taxon>Anomura</taxon>
        <taxon>Galatheoidea</taxon>
        <taxon>Porcellanidae</taxon>
        <taxon>Petrolisthes</taxon>
    </lineage>
</organism>
<protein>
    <submittedName>
        <fullName evidence="1">Uncharacterized protein</fullName>
    </submittedName>
</protein>
<accession>A0AAE1ETB6</accession>
<dbReference type="AlphaFoldDB" id="A0AAE1ETB6"/>
<keyword evidence="2" id="KW-1185">Reference proteome</keyword>